<dbReference type="InterPro" id="IPR036397">
    <property type="entry name" value="RNaseH_sf"/>
</dbReference>
<dbReference type="SUPFAM" id="SSF53098">
    <property type="entry name" value="Ribonuclease H-like"/>
    <property type="match status" value="1"/>
</dbReference>
<feature type="domain" description="3'-5' exoribonuclease Rv2179c-like" evidence="1">
    <location>
        <begin position="7"/>
        <end position="169"/>
    </location>
</feature>
<dbReference type="Gene3D" id="3.30.420.10">
    <property type="entry name" value="Ribonuclease H-like superfamily/Ribonuclease H"/>
    <property type="match status" value="1"/>
</dbReference>
<evidence type="ECO:0000259" key="1">
    <source>
        <dbReference type="Pfam" id="PF16473"/>
    </source>
</evidence>
<proteinExistence type="predicted"/>
<dbReference type="RefSeq" id="YP_009998613.1">
    <property type="nucleotide sequence ID" value="NC_052989.1"/>
</dbReference>
<dbReference type="GO" id="GO:0003676">
    <property type="term" value="F:nucleic acid binding"/>
    <property type="evidence" value="ECO:0007669"/>
    <property type="project" value="InterPro"/>
</dbReference>
<dbReference type="Proteomes" id="UP000502753">
    <property type="component" value="Segment"/>
</dbReference>
<dbReference type="GeneID" id="62681204"/>
<dbReference type="InterPro" id="IPR012337">
    <property type="entry name" value="RNaseH-like_sf"/>
</dbReference>
<accession>A0A6M3YKI9</accession>
<protein>
    <recommendedName>
        <fullName evidence="1">3'-5' exoribonuclease Rv2179c-like domain-containing protein</fullName>
    </recommendedName>
</protein>
<dbReference type="Pfam" id="PF16473">
    <property type="entry name" value="Rv2179c-like"/>
    <property type="match status" value="1"/>
</dbReference>
<evidence type="ECO:0000313" key="3">
    <source>
        <dbReference type="Proteomes" id="UP000502753"/>
    </source>
</evidence>
<name>A0A6M3YKI9_9CAUD</name>
<dbReference type="EMBL" id="MT330372">
    <property type="protein sequence ID" value="QJI52284.1"/>
    <property type="molecule type" value="Genomic_DNA"/>
</dbReference>
<sequence length="178" mass="20327">MKKKHRDVMIDIETLGRSPGCSVLSIGAVAFDRYTGEIGETFYCCMGYENARAFGHVDPDTLEWWQKQSDAAKQDAFNGSDNPRESALKFIQWLDGNDLVWGNGSVFDITILEAWFAQLHLPTPWKFWNIRDVRTAVDLAGINPLKFEREGTFHNALDDAIHQVKYMSAGIQWLRDKI</sequence>
<reference evidence="2 3" key="1">
    <citation type="submission" date="2020-04" db="EMBL/GenBank/DDBJ databases">
        <title>Characterization and complete genome analysis of a novel phage JC01 infecting Cronobacter sakazakii.</title>
        <authorList>
            <person name="Jiang J."/>
            <person name="Zhao C."/>
            <person name="Tie D."/>
            <person name="Li Z."/>
        </authorList>
    </citation>
    <scope>NUCLEOTIDE SEQUENCE [LARGE SCALE GENOMIC DNA]</scope>
</reference>
<keyword evidence="3" id="KW-1185">Reference proteome</keyword>
<evidence type="ECO:0000313" key="2">
    <source>
        <dbReference type="EMBL" id="QJI52284.1"/>
    </source>
</evidence>
<dbReference type="InterPro" id="IPR033390">
    <property type="entry name" value="Rv2179c-like"/>
</dbReference>
<dbReference type="KEGG" id="vg:62681204"/>
<organism evidence="2 3">
    <name type="scientific">Cronobacter phage JC01</name>
    <dbReference type="NCBI Taxonomy" id="2729575"/>
    <lineage>
        <taxon>Viruses</taxon>
        <taxon>Duplodnaviria</taxon>
        <taxon>Heunggongvirae</taxon>
        <taxon>Uroviricota</taxon>
        <taxon>Caudoviricetes</taxon>
        <taxon>Casjensviridae</taxon>
        <taxon>Jacunavirus</taxon>
        <taxon>Jacunavirus JC01</taxon>
    </lineage>
</organism>